<reference evidence="3 4" key="1">
    <citation type="journal article" date="2013" name="Nat. Commun.">
        <title>Genome sequence and functional genomic analysis of the oil-degrading bacterium Oleispira antarctica.</title>
        <authorList>
            <person name="Kube M."/>
            <person name="Chernikova T.N."/>
            <person name="Al-Ramahi Y."/>
            <person name="Beloqui A."/>
            <person name="Lopez-Cortez N."/>
            <person name="Guazzaroni M.E."/>
            <person name="Heipieper H.J."/>
            <person name="Klages S."/>
            <person name="Kotsyurbenko O.R."/>
            <person name="Langer I."/>
            <person name="Nechitaylo T.Y."/>
            <person name="Lunsdorf H."/>
            <person name="Fernandez M."/>
            <person name="Juarez S."/>
            <person name="Ciordia S."/>
            <person name="Singer A."/>
            <person name="Kagan O."/>
            <person name="Egorova O."/>
            <person name="Petit P.A."/>
            <person name="Stogios P."/>
            <person name="Kim Y."/>
            <person name="Tchigvintsev A."/>
            <person name="Flick R."/>
            <person name="Denaro R."/>
            <person name="Genovese M."/>
            <person name="Albar J.P."/>
            <person name="Reva O.N."/>
            <person name="Martinez-Gomariz M."/>
            <person name="Tran H."/>
            <person name="Ferrer M."/>
            <person name="Savchenko A."/>
            <person name="Yakunin A.F."/>
            <person name="Yakimov M.M."/>
            <person name="Golyshina O.V."/>
            <person name="Reinhardt R."/>
            <person name="Golyshin P.N."/>
        </authorList>
    </citation>
    <scope>NUCLEOTIDE SEQUENCE [LARGE SCALE GENOMIC DNA]</scope>
</reference>
<dbReference type="HOGENOM" id="CLU_064076_5_0_6"/>
<dbReference type="AlphaFoldDB" id="R4YTZ9"/>
<feature type="signal peptide" evidence="2">
    <location>
        <begin position="1"/>
        <end position="35"/>
    </location>
</feature>
<evidence type="ECO:0000256" key="2">
    <source>
        <dbReference type="SAM" id="SignalP"/>
    </source>
</evidence>
<keyword evidence="2" id="KW-0732">Signal</keyword>
<protein>
    <submittedName>
        <fullName evidence="3">Similar to extracellular solute-binding protein</fullName>
    </submittedName>
</protein>
<evidence type="ECO:0000313" key="4">
    <source>
        <dbReference type="Proteomes" id="UP000032749"/>
    </source>
</evidence>
<sequence length="262" mass="29262">MIFAPAFFTSMFSLKRLTTITVFMLLLIIGSTAQADNSKTNSVVLAVEDSWPPYADANGQGIATNIVQQAFAAVGIKLFLKVSPYARVLDIVEKGLVVGGYNVTRQTSTEEKFLFGQQALLTASASFYFPASNCQVFKYKSIADIPDGTRVGIIINYEYGNSFEQHKHRFKQVRVSNQTQIINMLKLNRIDSAIMFDEVANYTIKSMGLDEKSIKKGPLNHTSEIYVAFSRAHENARFFADKLDQGLLYIKESGQYAKLLPH</sequence>
<dbReference type="Gene3D" id="3.40.190.10">
    <property type="entry name" value="Periplasmic binding protein-like II"/>
    <property type="match status" value="2"/>
</dbReference>
<name>R4YTZ9_OLEAN</name>
<feature type="chain" id="PRO_5004374378" evidence="2">
    <location>
        <begin position="36"/>
        <end position="262"/>
    </location>
</feature>
<comment type="similarity">
    <text evidence="1">Belongs to the bacterial solute-binding protein 3 family.</text>
</comment>
<dbReference type="STRING" id="698738.OLEAN_C32570"/>
<proteinExistence type="inferred from homology"/>
<evidence type="ECO:0000313" key="3">
    <source>
        <dbReference type="EMBL" id="CCK77433.1"/>
    </source>
</evidence>
<dbReference type="Proteomes" id="UP000032749">
    <property type="component" value="Chromosome"/>
</dbReference>
<evidence type="ECO:0000256" key="1">
    <source>
        <dbReference type="ARBA" id="ARBA00010333"/>
    </source>
</evidence>
<gene>
    <name evidence="3" type="ORF">OLEAN_C32570</name>
</gene>
<dbReference type="SUPFAM" id="SSF53850">
    <property type="entry name" value="Periplasmic binding protein-like II"/>
    <property type="match status" value="1"/>
</dbReference>
<dbReference type="KEGG" id="oai:OLEAN_C32570"/>
<dbReference type="PANTHER" id="PTHR35936">
    <property type="entry name" value="MEMBRANE-BOUND LYTIC MUREIN TRANSGLYCOSYLASE F"/>
    <property type="match status" value="1"/>
</dbReference>
<dbReference type="OrthoDB" id="5763510at2"/>
<dbReference type="PANTHER" id="PTHR35936:SF25">
    <property type="entry name" value="ABC TRANSPORTER SUBSTRATE-BINDING PROTEIN"/>
    <property type="match status" value="1"/>
</dbReference>
<organism evidence="3 4">
    <name type="scientific">Oleispira antarctica RB-8</name>
    <dbReference type="NCBI Taxonomy" id="698738"/>
    <lineage>
        <taxon>Bacteria</taxon>
        <taxon>Pseudomonadati</taxon>
        <taxon>Pseudomonadota</taxon>
        <taxon>Gammaproteobacteria</taxon>
        <taxon>Oceanospirillales</taxon>
        <taxon>Oceanospirillaceae</taxon>
        <taxon>Oleispira</taxon>
    </lineage>
</organism>
<keyword evidence="4" id="KW-1185">Reference proteome</keyword>
<dbReference type="EMBL" id="FO203512">
    <property type="protein sequence ID" value="CCK77433.1"/>
    <property type="molecule type" value="Genomic_DNA"/>
</dbReference>
<accession>R4YTZ9</accession>